<dbReference type="EMBL" id="SADD01000011">
    <property type="protein sequence ID" value="RVU42525.1"/>
    <property type="molecule type" value="Genomic_DNA"/>
</dbReference>
<sequence length="220" mass="24098">MKRDAKRHGGRSVGLVMVAGLITFVGCKGEPAADPGVPGVEAQARGVEPGQEEAVGAATSGDVVERKHYYSPHYLTLTGGDFVFRTVTFQDVGMKQPEPGPMPPEVFETIAHSLAEKFTEHEKLSFSSQVDVDRALEDPNNHLFCESEHLYVALWRGYSPDRWGYSLWSGCGEEHQFAWEEVLDPVGVDKDVIGSVEYLTESIAESVSKASESKCFLADC</sequence>
<evidence type="ECO:0000313" key="2">
    <source>
        <dbReference type="Proteomes" id="UP000282926"/>
    </source>
</evidence>
<dbReference type="PROSITE" id="PS51257">
    <property type="entry name" value="PROKAR_LIPOPROTEIN"/>
    <property type="match status" value="1"/>
</dbReference>
<organism evidence="1 2">
    <name type="scientific">Lujinxingia sediminis</name>
    <dbReference type="NCBI Taxonomy" id="2480984"/>
    <lineage>
        <taxon>Bacteria</taxon>
        <taxon>Deltaproteobacteria</taxon>
        <taxon>Bradymonadales</taxon>
        <taxon>Lujinxingiaceae</taxon>
        <taxon>Lujinxingia</taxon>
    </lineage>
</organism>
<protein>
    <submittedName>
        <fullName evidence="1">Uncharacterized protein</fullName>
    </submittedName>
</protein>
<comment type="caution">
    <text evidence="1">The sequence shown here is derived from an EMBL/GenBank/DDBJ whole genome shotgun (WGS) entry which is preliminary data.</text>
</comment>
<dbReference type="Proteomes" id="UP000282926">
    <property type="component" value="Unassembled WGS sequence"/>
</dbReference>
<name>A0ABY0CQ84_9DELT</name>
<dbReference type="RefSeq" id="WP_127780797.1">
    <property type="nucleotide sequence ID" value="NZ_SADD01000011.1"/>
</dbReference>
<evidence type="ECO:0000313" key="1">
    <source>
        <dbReference type="EMBL" id="RVU42525.1"/>
    </source>
</evidence>
<keyword evidence="2" id="KW-1185">Reference proteome</keyword>
<gene>
    <name evidence="1" type="ORF">EA187_15125</name>
</gene>
<accession>A0ABY0CQ84</accession>
<reference evidence="1 2" key="1">
    <citation type="submission" date="2019-01" db="EMBL/GenBank/DDBJ databases">
        <title>Lujinxingia litoralis gen. nov., sp. nov. and Lujinxingia sediminis gen. nov., sp. nov., new members in the order Bradymonadales, isolated from coastal sediment.</title>
        <authorList>
            <person name="Li C.-M."/>
        </authorList>
    </citation>
    <scope>NUCLEOTIDE SEQUENCE [LARGE SCALE GENOMIC DNA]</scope>
    <source>
        <strain evidence="1 2">SEH01</strain>
    </source>
</reference>
<proteinExistence type="predicted"/>